<dbReference type="InParanoid" id="A0A2T3AIM5"/>
<accession>A0A2T3AIM5</accession>
<proteinExistence type="predicted"/>
<gene>
    <name evidence="2" type="ORF">BD289DRAFT_36978</name>
</gene>
<dbReference type="Proteomes" id="UP000241462">
    <property type="component" value="Unassembled WGS sequence"/>
</dbReference>
<dbReference type="EMBL" id="KZ678384">
    <property type="protein sequence ID" value="PSR99347.1"/>
    <property type="molecule type" value="Genomic_DNA"/>
</dbReference>
<evidence type="ECO:0000313" key="3">
    <source>
        <dbReference type="Proteomes" id="UP000241462"/>
    </source>
</evidence>
<dbReference type="AlphaFoldDB" id="A0A2T3AIM5"/>
<evidence type="ECO:0000256" key="1">
    <source>
        <dbReference type="SAM" id="MobiDB-lite"/>
    </source>
</evidence>
<evidence type="ECO:0000313" key="2">
    <source>
        <dbReference type="EMBL" id="PSR99347.1"/>
    </source>
</evidence>
<organism evidence="2 3">
    <name type="scientific">Coniella lustricola</name>
    <dbReference type="NCBI Taxonomy" id="2025994"/>
    <lineage>
        <taxon>Eukaryota</taxon>
        <taxon>Fungi</taxon>
        <taxon>Dikarya</taxon>
        <taxon>Ascomycota</taxon>
        <taxon>Pezizomycotina</taxon>
        <taxon>Sordariomycetes</taxon>
        <taxon>Sordariomycetidae</taxon>
        <taxon>Diaporthales</taxon>
        <taxon>Schizoparmaceae</taxon>
        <taxon>Coniella</taxon>
    </lineage>
</organism>
<feature type="region of interest" description="Disordered" evidence="1">
    <location>
        <begin position="61"/>
        <end position="114"/>
    </location>
</feature>
<keyword evidence="3" id="KW-1185">Reference proteome</keyword>
<protein>
    <submittedName>
        <fullName evidence="2">Uncharacterized protein</fullName>
    </submittedName>
</protein>
<reference evidence="2 3" key="1">
    <citation type="journal article" date="2018" name="Mycol. Prog.">
        <title>Coniella lustricola, a new species from submerged detritus.</title>
        <authorList>
            <person name="Raudabaugh D.B."/>
            <person name="Iturriaga T."/>
            <person name="Carver A."/>
            <person name="Mondo S."/>
            <person name="Pangilinan J."/>
            <person name="Lipzen A."/>
            <person name="He G."/>
            <person name="Amirebrahimi M."/>
            <person name="Grigoriev I.V."/>
            <person name="Miller A.N."/>
        </authorList>
    </citation>
    <scope>NUCLEOTIDE SEQUENCE [LARGE SCALE GENOMIC DNA]</scope>
    <source>
        <strain evidence="2 3">B22-T-1</strain>
    </source>
</reference>
<name>A0A2T3AIM5_9PEZI</name>
<sequence>MTPPRKGGLLINRLVISGDAGKEGSVPLSNNTIGWIRRAKEGRRRAQGAPAEVWLVQVAQPKQASRRQKPKANASKVYVGYRSPSSSLGVESREGGQAGAPHSTARLAVDESLG</sequence>